<dbReference type="PANTHER" id="PTHR11803:SF48">
    <property type="entry name" value="2-AMINOMUCONATE DEAMINASE"/>
    <property type="match status" value="1"/>
</dbReference>
<evidence type="ECO:0000313" key="2">
    <source>
        <dbReference type="Proteomes" id="UP001194746"/>
    </source>
</evidence>
<reference evidence="1" key="2">
    <citation type="submission" date="2020-02" db="EMBL/GenBank/DDBJ databases">
        <authorList>
            <person name="Gilchrist C.L.M."/>
            <person name="Chooi Y.-H."/>
        </authorList>
    </citation>
    <scope>NUCLEOTIDE SEQUENCE</scope>
    <source>
        <strain evidence="1">MST-FP2251</strain>
    </source>
</reference>
<sequence length="153" mass="16548">MANKSSTAYFLPPEKAQGLANYPHARIITPNAASRTIHVSGISSRRGDGTWEGVIEHADGTWSLDIAQQTAAVLHNIDTVIQGATEGKGSIRDVVEATVFLTDLAGSYKGMNDEWNKVWPDRADAPARTTIGVRELPNPRLLVEIKCTAVVHC</sequence>
<keyword evidence="2" id="KW-1185">Reference proteome</keyword>
<accession>A0AAD4CXG3</accession>
<dbReference type="SUPFAM" id="SSF55298">
    <property type="entry name" value="YjgF-like"/>
    <property type="match status" value="1"/>
</dbReference>
<dbReference type="InterPro" id="IPR006175">
    <property type="entry name" value="YjgF/YER057c/UK114"/>
</dbReference>
<dbReference type="Pfam" id="PF01042">
    <property type="entry name" value="Ribonuc_L-PSP"/>
    <property type="match status" value="1"/>
</dbReference>
<dbReference type="InterPro" id="IPR035959">
    <property type="entry name" value="RutC-like_sf"/>
</dbReference>
<protein>
    <submittedName>
        <fullName evidence="1">Uncharacterized protein</fullName>
    </submittedName>
</protein>
<dbReference type="PANTHER" id="PTHR11803">
    <property type="entry name" value="2-IMINOBUTANOATE/2-IMINOPROPANOATE DEAMINASE RIDA"/>
    <property type="match status" value="1"/>
</dbReference>
<evidence type="ECO:0000313" key="1">
    <source>
        <dbReference type="EMBL" id="KAF9894515.1"/>
    </source>
</evidence>
<reference evidence="1" key="1">
    <citation type="journal article" date="2019" name="Beilstein J. Org. Chem.">
        <title>Nanangenines: drimane sesquiterpenoids as the dominant metabolite cohort of a novel Australian fungus, Aspergillus nanangensis.</title>
        <authorList>
            <person name="Lacey H.J."/>
            <person name="Gilchrist C.L.M."/>
            <person name="Crombie A."/>
            <person name="Kalaitzis J.A."/>
            <person name="Vuong D."/>
            <person name="Rutledge P.J."/>
            <person name="Turner P."/>
            <person name="Pitt J.I."/>
            <person name="Lacey E."/>
            <person name="Chooi Y.H."/>
            <person name="Piggott A.M."/>
        </authorList>
    </citation>
    <scope>NUCLEOTIDE SEQUENCE</scope>
    <source>
        <strain evidence="1">MST-FP2251</strain>
    </source>
</reference>
<comment type="caution">
    <text evidence="1">The sequence shown here is derived from an EMBL/GenBank/DDBJ whole genome shotgun (WGS) entry which is preliminary data.</text>
</comment>
<dbReference type="CDD" id="cd00448">
    <property type="entry name" value="YjgF_YER057c_UK114_family"/>
    <property type="match status" value="1"/>
</dbReference>
<name>A0AAD4CXG3_ASPNN</name>
<dbReference type="GO" id="GO:0005739">
    <property type="term" value="C:mitochondrion"/>
    <property type="evidence" value="ECO:0007669"/>
    <property type="project" value="TreeGrafter"/>
</dbReference>
<dbReference type="AlphaFoldDB" id="A0AAD4CXG3"/>
<dbReference type="GO" id="GO:0005829">
    <property type="term" value="C:cytosol"/>
    <property type="evidence" value="ECO:0007669"/>
    <property type="project" value="TreeGrafter"/>
</dbReference>
<dbReference type="GO" id="GO:0019239">
    <property type="term" value="F:deaminase activity"/>
    <property type="evidence" value="ECO:0007669"/>
    <property type="project" value="TreeGrafter"/>
</dbReference>
<dbReference type="EMBL" id="VCAU01000003">
    <property type="protein sequence ID" value="KAF9894515.1"/>
    <property type="molecule type" value="Genomic_DNA"/>
</dbReference>
<dbReference type="Proteomes" id="UP001194746">
    <property type="component" value="Unassembled WGS sequence"/>
</dbReference>
<gene>
    <name evidence="1" type="ORF">FE257_006399</name>
</gene>
<proteinExistence type="predicted"/>
<organism evidence="1 2">
    <name type="scientific">Aspergillus nanangensis</name>
    <dbReference type="NCBI Taxonomy" id="2582783"/>
    <lineage>
        <taxon>Eukaryota</taxon>
        <taxon>Fungi</taxon>
        <taxon>Dikarya</taxon>
        <taxon>Ascomycota</taxon>
        <taxon>Pezizomycotina</taxon>
        <taxon>Eurotiomycetes</taxon>
        <taxon>Eurotiomycetidae</taxon>
        <taxon>Eurotiales</taxon>
        <taxon>Aspergillaceae</taxon>
        <taxon>Aspergillus</taxon>
        <taxon>Aspergillus subgen. Circumdati</taxon>
    </lineage>
</organism>
<dbReference type="Gene3D" id="3.30.1330.40">
    <property type="entry name" value="RutC-like"/>
    <property type="match status" value="1"/>
</dbReference>